<feature type="compositionally biased region" description="Low complexity" evidence="1">
    <location>
        <begin position="62"/>
        <end position="73"/>
    </location>
</feature>
<feature type="region of interest" description="Disordered" evidence="1">
    <location>
        <begin position="267"/>
        <end position="304"/>
    </location>
</feature>
<reference evidence="3 4" key="1">
    <citation type="journal article" date="2015" name="Genome Biol. Evol.">
        <title>Phylogenomic analyses indicate that early fungi evolved digesting cell walls of algal ancestors of land plants.</title>
        <authorList>
            <person name="Chang Y."/>
            <person name="Wang S."/>
            <person name="Sekimoto S."/>
            <person name="Aerts A.L."/>
            <person name="Choi C."/>
            <person name="Clum A."/>
            <person name="LaButti K.M."/>
            <person name="Lindquist E.A."/>
            <person name="Yee Ngan C."/>
            <person name="Ohm R.A."/>
            <person name="Salamov A.A."/>
            <person name="Grigoriev I.V."/>
            <person name="Spatafora J.W."/>
            <person name="Berbee M.L."/>
        </authorList>
    </citation>
    <scope>NUCLEOTIDE SEQUENCE [LARGE SCALE GENOMIC DNA]</scope>
    <source>
        <strain evidence="3 4">NRRL 1564</strain>
    </source>
</reference>
<evidence type="ECO:0000256" key="2">
    <source>
        <dbReference type="SAM" id="SignalP"/>
    </source>
</evidence>
<name>A0A2G5BKP9_COERN</name>
<feature type="region of interest" description="Disordered" evidence="1">
    <location>
        <begin position="21"/>
        <end position="76"/>
    </location>
</feature>
<sequence length="304" mass="30958">MVRASIISVLALAAATHALPHITEHNRSHPRKPTKAPGGYSALPESSAEQDSLPDDFDSFSEDFTSGESFSEDASGSVQTIYATTTVTVTNSACDAVFSSAGSEATDKEFPTSVEETPTATEDNSSVVNAETSAETALYSSVEATEESLADSFEESSEETAEESSSETVEYSSSENDIESSAETGLESSVESANESFGYATDEQSSTVSSGELPAETDEGLSGGYDVSSEPLSFSAIEIDSSQGLDAPSAPGYSAIETAASEMLDASNGAGYSTAGGSSASGEPSAPMSQGGAGDGSSIIPSLF</sequence>
<evidence type="ECO:0000313" key="3">
    <source>
        <dbReference type="EMBL" id="PIA19594.1"/>
    </source>
</evidence>
<evidence type="ECO:0000313" key="4">
    <source>
        <dbReference type="Proteomes" id="UP000242474"/>
    </source>
</evidence>
<feature type="compositionally biased region" description="Acidic residues" evidence="1">
    <location>
        <begin position="52"/>
        <end position="61"/>
    </location>
</feature>
<keyword evidence="4" id="KW-1185">Reference proteome</keyword>
<feature type="compositionally biased region" description="Polar residues" evidence="1">
    <location>
        <begin position="114"/>
        <end position="143"/>
    </location>
</feature>
<proteinExistence type="predicted"/>
<feature type="signal peptide" evidence="2">
    <location>
        <begin position="1"/>
        <end position="18"/>
    </location>
</feature>
<feature type="chain" id="PRO_5013700289" evidence="2">
    <location>
        <begin position="19"/>
        <end position="304"/>
    </location>
</feature>
<feature type="compositionally biased region" description="Low complexity" evidence="1">
    <location>
        <begin position="166"/>
        <end position="175"/>
    </location>
</feature>
<dbReference type="EMBL" id="KZ303486">
    <property type="protein sequence ID" value="PIA19594.1"/>
    <property type="molecule type" value="Genomic_DNA"/>
</dbReference>
<feature type="compositionally biased region" description="Low complexity" evidence="1">
    <location>
        <begin position="267"/>
        <end position="286"/>
    </location>
</feature>
<feature type="compositionally biased region" description="Polar residues" evidence="1">
    <location>
        <begin position="179"/>
        <end position="195"/>
    </location>
</feature>
<feature type="region of interest" description="Disordered" evidence="1">
    <location>
        <begin position="101"/>
        <end position="229"/>
    </location>
</feature>
<dbReference type="Proteomes" id="UP000242474">
    <property type="component" value="Unassembled WGS sequence"/>
</dbReference>
<accession>A0A2G5BKP9</accession>
<gene>
    <name evidence="3" type="ORF">COEREDRAFT_78918</name>
</gene>
<protein>
    <submittedName>
        <fullName evidence="3">Uncharacterized protein</fullName>
    </submittedName>
</protein>
<evidence type="ECO:0000256" key="1">
    <source>
        <dbReference type="SAM" id="MobiDB-lite"/>
    </source>
</evidence>
<keyword evidence="2" id="KW-0732">Signal</keyword>
<dbReference type="OrthoDB" id="10673145at2759"/>
<organism evidence="3 4">
    <name type="scientific">Coemansia reversa (strain ATCC 12441 / NRRL 1564)</name>
    <dbReference type="NCBI Taxonomy" id="763665"/>
    <lineage>
        <taxon>Eukaryota</taxon>
        <taxon>Fungi</taxon>
        <taxon>Fungi incertae sedis</taxon>
        <taxon>Zoopagomycota</taxon>
        <taxon>Kickxellomycotina</taxon>
        <taxon>Kickxellomycetes</taxon>
        <taxon>Kickxellales</taxon>
        <taxon>Kickxellaceae</taxon>
        <taxon>Coemansia</taxon>
    </lineage>
</organism>
<feature type="compositionally biased region" description="Acidic residues" evidence="1">
    <location>
        <begin position="144"/>
        <end position="165"/>
    </location>
</feature>
<dbReference type="AlphaFoldDB" id="A0A2G5BKP9"/>